<dbReference type="PANTHER" id="PTHR35007">
    <property type="entry name" value="INTEGRAL MEMBRANE PROTEIN-RELATED"/>
    <property type="match status" value="1"/>
</dbReference>
<evidence type="ECO:0000256" key="4">
    <source>
        <dbReference type="ARBA" id="ARBA00022989"/>
    </source>
</evidence>
<evidence type="ECO:0000259" key="7">
    <source>
        <dbReference type="Pfam" id="PF00482"/>
    </source>
</evidence>
<protein>
    <submittedName>
        <fullName evidence="8">Type II secretion system protein</fullName>
    </submittedName>
</protein>
<comment type="subcellular location">
    <subcellularLocation>
        <location evidence="1">Cell membrane</location>
        <topology evidence="1">Multi-pass membrane protein</topology>
    </subcellularLocation>
</comment>
<accession>A0A7K3M366</accession>
<keyword evidence="9" id="KW-1185">Reference proteome</keyword>
<feature type="domain" description="Type II secretion system protein GspF" evidence="7">
    <location>
        <begin position="124"/>
        <end position="244"/>
    </location>
</feature>
<dbReference type="PANTHER" id="PTHR35007:SF4">
    <property type="entry name" value="CONSERVED TRANSMEMBRANE PROTEIN-RELATED"/>
    <property type="match status" value="1"/>
</dbReference>
<dbReference type="GO" id="GO:0005886">
    <property type="term" value="C:plasma membrane"/>
    <property type="evidence" value="ECO:0007669"/>
    <property type="project" value="UniProtKB-SubCell"/>
</dbReference>
<feature type="transmembrane region" description="Helical" evidence="6">
    <location>
        <begin position="224"/>
        <end position="244"/>
    </location>
</feature>
<evidence type="ECO:0000313" key="9">
    <source>
        <dbReference type="Proteomes" id="UP000460435"/>
    </source>
</evidence>
<name>A0A7K3M366_9ACTN</name>
<proteinExistence type="predicted"/>
<evidence type="ECO:0000256" key="3">
    <source>
        <dbReference type="ARBA" id="ARBA00022692"/>
    </source>
</evidence>
<feature type="transmembrane region" description="Helical" evidence="6">
    <location>
        <begin position="256"/>
        <end position="281"/>
    </location>
</feature>
<sequence>MVSMSDASAVALATGVAAIAAALLAGPPPSLVRSRLGAPAAILTSRAARPHIAAPVSPPWIRLPPLRVQMILSACAGAVIGLTVAPPGGVLVGALAPPAGIMIWSRHRRGAVLRKRAADVAEACLALAGELRAGVPPVHALRAVAAEWPELFGPAAGRVAAGGDPAAALRSTAAQPGALPLKAVAAAWEISARTGASLSTVLTAVTDSLRAEESVRREAGSQLASVRATARLLAFLPVATLLLFSTSGTERTPVEFLLGSAYGLACLAAALIFIAAGLSWVERVSRAAQPN</sequence>
<keyword evidence="3 6" id="KW-0812">Transmembrane</keyword>
<dbReference type="Proteomes" id="UP000460435">
    <property type="component" value="Unassembled WGS sequence"/>
</dbReference>
<dbReference type="InterPro" id="IPR018076">
    <property type="entry name" value="T2SS_GspF_dom"/>
</dbReference>
<evidence type="ECO:0000313" key="8">
    <source>
        <dbReference type="EMBL" id="NDL57764.1"/>
    </source>
</evidence>
<gene>
    <name evidence="8" type="ORF">F7O44_11825</name>
</gene>
<evidence type="ECO:0000256" key="5">
    <source>
        <dbReference type="ARBA" id="ARBA00023136"/>
    </source>
</evidence>
<feature type="transmembrane region" description="Helical" evidence="6">
    <location>
        <begin position="71"/>
        <end position="104"/>
    </location>
</feature>
<organism evidence="8 9">
    <name type="scientific">Phytoactinopolyspora mesophila</name>
    <dbReference type="NCBI Taxonomy" id="2650750"/>
    <lineage>
        <taxon>Bacteria</taxon>
        <taxon>Bacillati</taxon>
        <taxon>Actinomycetota</taxon>
        <taxon>Actinomycetes</taxon>
        <taxon>Jiangellales</taxon>
        <taxon>Jiangellaceae</taxon>
        <taxon>Phytoactinopolyspora</taxon>
    </lineage>
</organism>
<dbReference type="Pfam" id="PF00482">
    <property type="entry name" value="T2SSF"/>
    <property type="match status" value="1"/>
</dbReference>
<dbReference type="EMBL" id="WLZY01000003">
    <property type="protein sequence ID" value="NDL57764.1"/>
    <property type="molecule type" value="Genomic_DNA"/>
</dbReference>
<keyword evidence="2" id="KW-1003">Cell membrane</keyword>
<evidence type="ECO:0000256" key="1">
    <source>
        <dbReference type="ARBA" id="ARBA00004651"/>
    </source>
</evidence>
<dbReference type="AlphaFoldDB" id="A0A7K3M366"/>
<evidence type="ECO:0000256" key="6">
    <source>
        <dbReference type="SAM" id="Phobius"/>
    </source>
</evidence>
<comment type="caution">
    <text evidence="8">The sequence shown here is derived from an EMBL/GenBank/DDBJ whole genome shotgun (WGS) entry which is preliminary data.</text>
</comment>
<keyword evidence="4 6" id="KW-1133">Transmembrane helix</keyword>
<keyword evidence="5 6" id="KW-0472">Membrane</keyword>
<reference evidence="8 9" key="1">
    <citation type="submission" date="2019-11" db="EMBL/GenBank/DDBJ databases">
        <authorList>
            <person name="Li X.-J."/>
            <person name="Feng X.-M."/>
        </authorList>
    </citation>
    <scope>NUCLEOTIDE SEQUENCE [LARGE SCALE GENOMIC DNA]</scope>
    <source>
        <strain evidence="8 9">XMNu-373</strain>
    </source>
</reference>
<evidence type="ECO:0000256" key="2">
    <source>
        <dbReference type="ARBA" id="ARBA00022475"/>
    </source>
</evidence>